<protein>
    <submittedName>
        <fullName evidence="1">Uncharacterized protein</fullName>
    </submittedName>
</protein>
<evidence type="ECO:0000313" key="1">
    <source>
        <dbReference type="EMBL" id="EXF94045.1"/>
    </source>
</evidence>
<organism evidence="1 2">
    <name type="scientific">Pseudomonas fluorescens HK44</name>
    <dbReference type="NCBI Taxonomy" id="1042209"/>
    <lineage>
        <taxon>Bacteria</taxon>
        <taxon>Pseudomonadati</taxon>
        <taxon>Pseudomonadota</taxon>
        <taxon>Gammaproteobacteria</taxon>
        <taxon>Pseudomonadales</taxon>
        <taxon>Pseudomonadaceae</taxon>
        <taxon>Pseudomonas</taxon>
    </lineage>
</organism>
<name>A0A010SM57_PSEFL</name>
<dbReference type="eggNOG" id="ENOG5033XTK">
    <property type="taxonomic scope" value="Bacteria"/>
</dbReference>
<dbReference type="RefSeq" id="WP_019691118.1">
    <property type="nucleotide sequence ID" value="NZ_AFOY02000015.1"/>
</dbReference>
<evidence type="ECO:0000313" key="2">
    <source>
        <dbReference type="Proteomes" id="UP000022611"/>
    </source>
</evidence>
<sequence length="230" mass="25133">MSVININEFPDFFRAYNWSNANHRARGYPGDIYPSFPWIKSLEERGAWLTAQPVVAAAPTDYVRELLAWGAGKNDPRMRFEVGLGNVSLLGIFQPVVANISDPKAAITAALQIPGCGLTYASKLLRFLRPDLHASLDGRIREAMLKSGLLSRIYDSNENSMVRGYVAFQGYCADLVAQLDAAKIGRPGCNLPAAPTATGWRVADVEMALFAWADRSNSGSDAESQLAIHE</sequence>
<dbReference type="PATRIC" id="fig|1042209.11.peg.2924"/>
<comment type="caution">
    <text evidence="1">The sequence shown here is derived from an EMBL/GenBank/DDBJ whole genome shotgun (WGS) entry which is preliminary data.</text>
</comment>
<dbReference type="OrthoDB" id="6989470at2"/>
<gene>
    <name evidence="1" type="ORF">HK44_002880</name>
</gene>
<reference evidence="1 2" key="1">
    <citation type="journal article" date="2011" name="J. Bacteriol.">
        <title>Draft genome sequence of the polycyclic aromatic hydrocarbon-degrading, genetically engineered bioluminescent bioreporter Pseudomonas fluorescens HK44.</title>
        <authorList>
            <person name="Chauhan A."/>
            <person name="Layton A.C."/>
            <person name="Williams D.E."/>
            <person name="Smartt A.E."/>
            <person name="Ripp S."/>
            <person name="Karpinets T.V."/>
            <person name="Brown S.D."/>
            <person name="Sayler G.S."/>
        </authorList>
    </citation>
    <scope>NUCLEOTIDE SEQUENCE [LARGE SCALE GENOMIC DNA]</scope>
    <source>
        <strain evidence="1 2">HK44</strain>
    </source>
</reference>
<dbReference type="Proteomes" id="UP000022611">
    <property type="component" value="Unassembled WGS sequence"/>
</dbReference>
<proteinExistence type="predicted"/>
<dbReference type="HOGENOM" id="CLU_1140561_0_0_6"/>
<dbReference type="EMBL" id="AFOY02000015">
    <property type="protein sequence ID" value="EXF94045.1"/>
    <property type="molecule type" value="Genomic_DNA"/>
</dbReference>
<accession>A0A010SM57</accession>
<dbReference type="AlphaFoldDB" id="A0A010SM57"/>